<evidence type="ECO:0000256" key="6">
    <source>
        <dbReference type="ARBA" id="ARBA00023180"/>
    </source>
</evidence>
<keyword evidence="10" id="KW-0812">Transmembrane</keyword>
<feature type="disulfide bond" evidence="8">
    <location>
        <begin position="380"/>
        <end position="389"/>
    </location>
</feature>
<dbReference type="FunFam" id="2.10.25.10:FF:000094">
    <property type="entry name" value="Laminin subunit alpha-2"/>
    <property type="match status" value="1"/>
</dbReference>
<feature type="compositionally biased region" description="Basic and acidic residues" evidence="9">
    <location>
        <begin position="64"/>
        <end position="79"/>
    </location>
</feature>
<evidence type="ECO:0000256" key="5">
    <source>
        <dbReference type="ARBA" id="ARBA00023157"/>
    </source>
</evidence>
<feature type="domain" description="Laminin EGF-like" evidence="12">
    <location>
        <begin position="185"/>
        <end position="236"/>
    </location>
</feature>
<dbReference type="GeneTree" id="ENSGT00940000161177"/>
<dbReference type="CDD" id="cd00055">
    <property type="entry name" value="EGF_Lam"/>
    <property type="match status" value="5"/>
</dbReference>
<dbReference type="Pfam" id="PF00053">
    <property type="entry name" value="EGF_laminin"/>
    <property type="match status" value="4"/>
</dbReference>
<organism evidence="13 14">
    <name type="scientific">Sarcophilus harrisii</name>
    <name type="common">Tasmanian devil</name>
    <name type="synonym">Sarcophilus laniarius</name>
    <dbReference type="NCBI Taxonomy" id="9305"/>
    <lineage>
        <taxon>Eukaryota</taxon>
        <taxon>Metazoa</taxon>
        <taxon>Chordata</taxon>
        <taxon>Craniata</taxon>
        <taxon>Vertebrata</taxon>
        <taxon>Euteleostomi</taxon>
        <taxon>Mammalia</taxon>
        <taxon>Metatheria</taxon>
        <taxon>Dasyuromorphia</taxon>
        <taxon>Dasyuridae</taxon>
        <taxon>Sarcophilus</taxon>
    </lineage>
</organism>
<dbReference type="PROSITE" id="PS01248">
    <property type="entry name" value="EGF_LAM_1"/>
    <property type="match status" value="2"/>
</dbReference>
<dbReference type="InterPro" id="IPR056863">
    <property type="entry name" value="LMN_ATRN_NET-like_EGF"/>
</dbReference>
<feature type="domain" description="Laminin EGF-like" evidence="12">
    <location>
        <begin position="307"/>
        <end position="354"/>
    </location>
</feature>
<dbReference type="FunFam" id="2.10.25.10:FF:000188">
    <property type="entry name" value="Laminin subunit gamma 2"/>
    <property type="match status" value="2"/>
</dbReference>
<feature type="compositionally biased region" description="Low complexity" evidence="9">
    <location>
        <begin position="35"/>
        <end position="61"/>
    </location>
</feature>
<evidence type="ECO:0000256" key="8">
    <source>
        <dbReference type="PROSITE-ProRule" id="PRU00460"/>
    </source>
</evidence>
<keyword evidence="3 11" id="KW-0732">Signal</keyword>
<dbReference type="SMART" id="SM00180">
    <property type="entry name" value="EGF_Lam"/>
    <property type="match status" value="5"/>
</dbReference>
<evidence type="ECO:0000256" key="4">
    <source>
        <dbReference type="ARBA" id="ARBA00022737"/>
    </source>
</evidence>
<feature type="region of interest" description="Disordered" evidence="9">
    <location>
        <begin position="35"/>
        <end position="133"/>
    </location>
</feature>
<feature type="disulfide bond" evidence="8">
    <location>
        <begin position="431"/>
        <end position="440"/>
    </location>
</feature>
<keyword evidence="7 8" id="KW-0424">Laminin EGF-like domain</keyword>
<dbReference type="FunFam" id="2.10.25.10:FF:000589">
    <property type="entry name" value="Multiple epidermal growth factor-like domains 9"/>
    <property type="match status" value="1"/>
</dbReference>
<feature type="disulfide bond" evidence="8">
    <location>
        <begin position="237"/>
        <end position="249"/>
    </location>
</feature>
<dbReference type="FunFam" id="2.10.25.10:FF:000743">
    <property type="entry name" value="Si:dkey-220k22.1"/>
    <property type="match status" value="1"/>
</dbReference>
<dbReference type="GO" id="GO:0009888">
    <property type="term" value="P:tissue development"/>
    <property type="evidence" value="ECO:0007669"/>
    <property type="project" value="TreeGrafter"/>
</dbReference>
<evidence type="ECO:0000256" key="3">
    <source>
        <dbReference type="ARBA" id="ARBA00022729"/>
    </source>
</evidence>
<dbReference type="PANTHER" id="PTHR10574:SF406">
    <property type="entry name" value="LAMININ SUBUNIT ALPHA 5"/>
    <property type="match status" value="1"/>
</dbReference>
<evidence type="ECO:0000256" key="9">
    <source>
        <dbReference type="SAM" id="MobiDB-lite"/>
    </source>
</evidence>
<feature type="disulfide bond" evidence="8">
    <location>
        <begin position="338"/>
        <end position="352"/>
    </location>
</feature>
<feature type="region of interest" description="Disordered" evidence="9">
    <location>
        <begin position="157"/>
        <end position="177"/>
    </location>
</feature>
<dbReference type="InterPro" id="IPR050440">
    <property type="entry name" value="Laminin/Netrin_ECM"/>
</dbReference>
<protein>
    <submittedName>
        <fullName evidence="13">Multiple EGF like domains 9</fullName>
    </submittedName>
</protein>
<reference evidence="13" key="3">
    <citation type="submission" date="2025-09" db="UniProtKB">
        <authorList>
            <consortium name="Ensembl"/>
        </authorList>
    </citation>
    <scope>IDENTIFICATION</scope>
</reference>
<dbReference type="GO" id="GO:0009887">
    <property type="term" value="P:animal organ morphogenesis"/>
    <property type="evidence" value="ECO:0007669"/>
    <property type="project" value="TreeGrafter"/>
</dbReference>
<dbReference type="PROSITE" id="PS50027">
    <property type="entry name" value="EGF_LAM_2"/>
    <property type="match status" value="5"/>
</dbReference>
<feature type="disulfide bond" evidence="8">
    <location>
        <begin position="207"/>
        <end position="216"/>
    </location>
</feature>
<feature type="compositionally biased region" description="Low complexity" evidence="9">
    <location>
        <begin position="80"/>
        <end position="97"/>
    </location>
</feature>
<keyword evidence="14" id="KW-1185">Reference proteome</keyword>
<dbReference type="GO" id="GO:0005604">
    <property type="term" value="C:basement membrane"/>
    <property type="evidence" value="ECO:0007669"/>
    <property type="project" value="UniProtKB-ARBA"/>
</dbReference>
<dbReference type="PRINTS" id="PR00011">
    <property type="entry name" value="EGFLAMININ"/>
</dbReference>
<feature type="compositionally biased region" description="Low complexity" evidence="9">
    <location>
        <begin position="106"/>
        <end position="133"/>
    </location>
</feature>
<gene>
    <name evidence="13" type="primary">MEGF9</name>
</gene>
<dbReference type="SUPFAM" id="SSF57196">
    <property type="entry name" value="EGF/Laminin"/>
    <property type="match status" value="4"/>
</dbReference>
<comment type="subcellular location">
    <subcellularLocation>
        <location evidence="1">Secreted</location>
    </subcellularLocation>
</comment>
<feature type="disulfide bond" evidence="8">
    <location>
        <begin position="280"/>
        <end position="289"/>
    </location>
</feature>
<dbReference type="InterPro" id="IPR002049">
    <property type="entry name" value="LE_dom"/>
</dbReference>
<evidence type="ECO:0000256" key="10">
    <source>
        <dbReference type="SAM" id="Phobius"/>
    </source>
</evidence>
<name>A0A7N4V3E2_SARHA</name>
<dbReference type="Pfam" id="PF24973">
    <property type="entry name" value="EGF_LMN_ATRN"/>
    <property type="match status" value="1"/>
</dbReference>
<dbReference type="GO" id="GO:0005576">
    <property type="term" value="C:extracellular region"/>
    <property type="evidence" value="ECO:0007669"/>
    <property type="project" value="UniProtKB-SubCell"/>
</dbReference>
<evidence type="ECO:0000259" key="12">
    <source>
        <dbReference type="PROSITE" id="PS50027"/>
    </source>
</evidence>
<dbReference type="Proteomes" id="UP000007648">
    <property type="component" value="Unassembled WGS sequence"/>
</dbReference>
<keyword evidence="10" id="KW-0472">Membrane</keyword>
<dbReference type="PANTHER" id="PTHR10574">
    <property type="entry name" value="NETRIN/LAMININ-RELATED"/>
    <property type="match status" value="1"/>
</dbReference>
<accession>A0A7N4V3E2</accession>
<dbReference type="Gene3D" id="2.10.25.10">
    <property type="entry name" value="Laminin"/>
    <property type="match status" value="5"/>
</dbReference>
<evidence type="ECO:0000256" key="2">
    <source>
        <dbReference type="ARBA" id="ARBA00022525"/>
    </source>
</evidence>
<feature type="disulfide bond" evidence="8">
    <location>
        <begin position="326"/>
        <end position="335"/>
    </location>
</feature>
<evidence type="ECO:0000313" key="14">
    <source>
        <dbReference type="Proteomes" id="UP000007648"/>
    </source>
</evidence>
<dbReference type="InParanoid" id="A0A7N4V3E2"/>
<sequence>MRSLPSLGGIALLCCCVAAAATSAPASAFAAPAASAAGTVPTPARGPDRAPSSPPAGAADAGGDGERGRGGAKQVEEPASHAPIAASAATSPAAQETPEPEPEPTPRSTEAAPTGPGSPLTTAPHVLTPTPTPTLILTTTTQTVAATQTATLTLTPSVLWSSPSPTPPASQPGQLASPTPREHICNCSIVGSLDGNRCNQTTGQCECLPGYKGLHCDSCEESFYPAGTSVQGLCLSCGCNLHGATSLICSSIFYKLYFQILEEDLVLTFFCHVLSGKCQCKIGVGGSKCDRCQDGYYGFSENGCLPCQCNNQSVTCDAFSGTCLNCQGNSRGDHCEGCKNGFYKSPTAFHKCLRCPCSAVTSTGSCFIHSGELVPKCDQCKEGYTGPNCNVCENGYYNSDSICVKCECGGHVDSNKTPKICKPESGECIDCLHNTTGFHCENCWEGYVRDLKGNCIKKEIVVTTTEGSTTLVSNATLSTSSPTTVTNSTFTPTTLQPIFSIGSSENSTSALADVSWTQFNIIILTVIIIVVVLLMGFVGAVYTYREYQNRKLNAPFWTIELKEDNISFSSYHDSIPNADVSGLLEDDGNEVAPNGQLTLTTPIHNYKA</sequence>
<feature type="domain" description="Laminin EGF-like" evidence="12">
    <location>
        <begin position="237"/>
        <end position="306"/>
    </location>
</feature>
<keyword evidence="6" id="KW-0325">Glycoprotein</keyword>
<evidence type="ECO:0000313" key="13">
    <source>
        <dbReference type="Ensembl" id="ENSSHAP00000036378.1"/>
    </source>
</evidence>
<reference evidence="13" key="2">
    <citation type="submission" date="2025-08" db="UniProtKB">
        <authorList>
            <consortium name="Ensembl"/>
        </authorList>
    </citation>
    <scope>IDENTIFICATION</scope>
</reference>
<keyword evidence="4" id="KW-0677">Repeat</keyword>
<feature type="signal peptide" evidence="11">
    <location>
        <begin position="1"/>
        <end position="20"/>
    </location>
</feature>
<feature type="chain" id="PRO_5029865078" evidence="11">
    <location>
        <begin position="21"/>
        <end position="608"/>
    </location>
</feature>
<keyword evidence="5 8" id="KW-1015">Disulfide bond</keyword>
<proteinExistence type="predicted"/>
<dbReference type="AlphaFoldDB" id="A0A7N4V3E2"/>
<feature type="domain" description="Laminin EGF-like" evidence="12">
    <location>
        <begin position="406"/>
        <end position="457"/>
    </location>
</feature>
<evidence type="ECO:0000256" key="1">
    <source>
        <dbReference type="ARBA" id="ARBA00004613"/>
    </source>
</evidence>
<feature type="domain" description="Laminin EGF-like" evidence="12">
    <location>
        <begin position="355"/>
        <end position="405"/>
    </location>
</feature>
<dbReference type="FunCoup" id="A0A7N4V3E2">
    <property type="interactions" value="124"/>
</dbReference>
<comment type="caution">
    <text evidence="8">Lacks conserved residue(s) required for the propagation of feature annotation.</text>
</comment>
<evidence type="ECO:0000256" key="7">
    <source>
        <dbReference type="ARBA" id="ARBA00023292"/>
    </source>
</evidence>
<feature type="transmembrane region" description="Helical" evidence="10">
    <location>
        <begin position="521"/>
        <end position="544"/>
    </location>
</feature>
<reference evidence="13 14" key="1">
    <citation type="journal article" date="2011" name="Proc. Natl. Acad. Sci. U.S.A.">
        <title>Genetic diversity and population structure of the endangered marsupial Sarcophilus harrisii (Tasmanian devil).</title>
        <authorList>
            <person name="Miller W."/>
            <person name="Hayes V.M."/>
            <person name="Ratan A."/>
            <person name="Petersen D.C."/>
            <person name="Wittekindt N.E."/>
            <person name="Miller J."/>
            <person name="Walenz B."/>
            <person name="Knight J."/>
            <person name="Qi J."/>
            <person name="Zhao F."/>
            <person name="Wang Q."/>
            <person name="Bedoya-Reina O.C."/>
            <person name="Katiyar N."/>
            <person name="Tomsho L.P."/>
            <person name="Kasson L.M."/>
            <person name="Hardie R.A."/>
            <person name="Woodbridge P."/>
            <person name="Tindall E.A."/>
            <person name="Bertelsen M.F."/>
            <person name="Dixon D."/>
            <person name="Pyecroft S."/>
            <person name="Helgen K.M."/>
            <person name="Lesk A.M."/>
            <person name="Pringle T.H."/>
            <person name="Patterson N."/>
            <person name="Zhang Y."/>
            <person name="Kreiss A."/>
            <person name="Woods G.M."/>
            <person name="Jones M.E."/>
            <person name="Schuster S.C."/>
        </authorList>
    </citation>
    <scope>NUCLEOTIDE SEQUENCE [LARGE SCALE GENOMIC DNA]</scope>
</reference>
<dbReference type="Ensembl" id="ENSSHAT00000030447.1">
    <property type="protein sequence ID" value="ENSSHAP00000036378.1"/>
    <property type="gene ID" value="ENSSHAG00000016698.2"/>
</dbReference>
<keyword evidence="2" id="KW-0964">Secreted</keyword>
<keyword evidence="10" id="KW-1133">Transmembrane helix</keyword>
<evidence type="ECO:0000256" key="11">
    <source>
        <dbReference type="SAM" id="SignalP"/>
    </source>
</evidence>